<evidence type="ECO:0000313" key="1">
    <source>
        <dbReference type="EMBL" id="SPD85869.1"/>
    </source>
</evidence>
<dbReference type="AlphaFoldDB" id="A0A2N9JEA9"/>
<name>A0A2N9JEA9_9ACTN</name>
<dbReference type="Proteomes" id="UP000238164">
    <property type="component" value="Chromosome 1"/>
</dbReference>
<gene>
    <name evidence="1" type="ORF">MPLG2_0833</name>
</gene>
<reference evidence="1 2" key="1">
    <citation type="submission" date="2018-02" db="EMBL/GenBank/DDBJ databases">
        <authorList>
            <person name="Cohen D.B."/>
            <person name="Kent A.D."/>
        </authorList>
    </citation>
    <scope>NUCLEOTIDE SEQUENCE [LARGE SCALE GENOMIC DNA]</scope>
    <source>
        <strain evidence="1">1</strain>
    </source>
</reference>
<sequence>MLRMFGRRRGSQLQVPPVAWDRRRLVAMLAAALVVLVALLAGVGMTVWYAVGGSPTVAATADAAPQAGSVRDRIAAAPMASLDRQAAFTPESSIEGAASMSVPLPFDDDLGVAEVAVGFPHTPAGAVGQWAAIERRVLEAMDTSVLGDVHDAWVAPGGPGIAEWDLTRSVQAFLTSARQSGHAKDVSTLVSARPAGAMVKGVDGPDWVLACVLLDVRVVVNAEARMGYGLCARMVWVTDRWMVGPGAQPAPAPSAWPGSATAAGAGWLAWRDVAGRQR</sequence>
<proteinExistence type="predicted"/>
<protein>
    <submittedName>
        <fullName evidence="1">Uncharacterized protein</fullName>
    </submittedName>
</protein>
<dbReference type="KEGG" id="mgg:MPLG2_0833"/>
<keyword evidence="2" id="KW-1185">Reference proteome</keyword>
<accession>A0A2N9JEA9</accession>
<organism evidence="1 2">
    <name type="scientific">Micropruina glycogenica</name>
    <dbReference type="NCBI Taxonomy" id="75385"/>
    <lineage>
        <taxon>Bacteria</taxon>
        <taxon>Bacillati</taxon>
        <taxon>Actinomycetota</taxon>
        <taxon>Actinomycetes</taxon>
        <taxon>Propionibacteriales</taxon>
        <taxon>Nocardioidaceae</taxon>
        <taxon>Micropruina</taxon>
    </lineage>
</organism>
<dbReference type="EMBL" id="LT985188">
    <property type="protein sequence ID" value="SPD85869.1"/>
    <property type="molecule type" value="Genomic_DNA"/>
</dbReference>
<evidence type="ECO:0000313" key="2">
    <source>
        <dbReference type="Proteomes" id="UP000238164"/>
    </source>
</evidence>